<sequence>MHSAAAAFEPLHAYFLDHPMLTVTLLLNAAVDAGQINPIDPPNLLQGVGNPASAPQPAPATTPATWPPS</sequence>
<evidence type="ECO:0000256" key="1">
    <source>
        <dbReference type="SAM" id="MobiDB-lite"/>
    </source>
</evidence>
<feature type="compositionally biased region" description="Pro residues" evidence="1">
    <location>
        <begin position="54"/>
        <end position="69"/>
    </location>
</feature>
<evidence type="ECO:0000313" key="2">
    <source>
        <dbReference type="EMBL" id="GIJ06863.1"/>
    </source>
</evidence>
<keyword evidence="3" id="KW-1185">Reference proteome</keyword>
<proteinExistence type="predicted"/>
<protein>
    <submittedName>
        <fullName evidence="2">Uncharacterized protein</fullName>
    </submittedName>
</protein>
<organism evidence="2 3">
    <name type="scientific">Micromonospora andamanensis</name>
    <dbReference type="NCBI Taxonomy" id="1287068"/>
    <lineage>
        <taxon>Bacteria</taxon>
        <taxon>Bacillati</taxon>
        <taxon>Actinomycetota</taxon>
        <taxon>Actinomycetes</taxon>
        <taxon>Micromonosporales</taxon>
        <taxon>Micromonosporaceae</taxon>
        <taxon>Micromonospora</taxon>
    </lineage>
</organism>
<feature type="region of interest" description="Disordered" evidence="1">
    <location>
        <begin position="38"/>
        <end position="69"/>
    </location>
</feature>
<comment type="caution">
    <text evidence="2">The sequence shown here is derived from an EMBL/GenBank/DDBJ whole genome shotgun (WGS) entry which is preliminary data.</text>
</comment>
<evidence type="ECO:0000313" key="3">
    <source>
        <dbReference type="Proteomes" id="UP000647017"/>
    </source>
</evidence>
<name>A0ABQ4HMK3_9ACTN</name>
<accession>A0ABQ4HMK3</accession>
<dbReference type="EMBL" id="BOOZ01000001">
    <property type="protein sequence ID" value="GIJ06863.1"/>
    <property type="molecule type" value="Genomic_DNA"/>
</dbReference>
<gene>
    <name evidence="2" type="ORF">Van01_00770</name>
</gene>
<dbReference type="Proteomes" id="UP000647017">
    <property type="component" value="Unassembled WGS sequence"/>
</dbReference>
<reference evidence="2 3" key="1">
    <citation type="submission" date="2021-01" db="EMBL/GenBank/DDBJ databases">
        <title>Whole genome shotgun sequence of Verrucosispora andamanensis NBRC 109075.</title>
        <authorList>
            <person name="Komaki H."/>
            <person name="Tamura T."/>
        </authorList>
    </citation>
    <scope>NUCLEOTIDE SEQUENCE [LARGE SCALE GENOMIC DNA]</scope>
    <source>
        <strain evidence="2 3">NBRC 109075</strain>
    </source>
</reference>